<evidence type="ECO:0000313" key="16">
    <source>
        <dbReference type="Proteomes" id="UP000322294"/>
    </source>
</evidence>
<evidence type="ECO:0000256" key="4">
    <source>
        <dbReference type="ARBA" id="ARBA00020963"/>
    </source>
</evidence>
<keyword evidence="16" id="KW-1185">Reference proteome</keyword>
<evidence type="ECO:0000256" key="7">
    <source>
        <dbReference type="ARBA" id="ARBA00022741"/>
    </source>
</evidence>
<dbReference type="PANTHER" id="PTHR12213:SF0">
    <property type="entry name" value="CORRINOID ADENOSYLTRANSFERASE MMAB"/>
    <property type="match status" value="1"/>
</dbReference>
<keyword evidence="7" id="KW-0547">Nucleotide-binding</keyword>
<evidence type="ECO:0000256" key="11">
    <source>
        <dbReference type="ARBA" id="ARBA00033354"/>
    </source>
</evidence>
<keyword evidence="6 15" id="KW-0808">Transferase</keyword>
<dbReference type="GO" id="GO:0008817">
    <property type="term" value="F:corrinoid adenosyltransferase activity"/>
    <property type="evidence" value="ECO:0007669"/>
    <property type="project" value="UniProtKB-EC"/>
</dbReference>
<accession>A0A5S5ASP8</accession>
<feature type="domain" description="Cobalamin adenosyltransferase-like" evidence="14">
    <location>
        <begin position="3"/>
        <end position="165"/>
    </location>
</feature>
<dbReference type="InterPro" id="IPR005624">
    <property type="entry name" value="PduO/GlcC-like"/>
</dbReference>
<name>A0A5S5ASP8_9FIRM</name>
<dbReference type="EC" id="2.5.1.17" evidence="3"/>
<dbReference type="OrthoDB" id="9778896at2"/>
<dbReference type="Gene3D" id="1.20.1200.10">
    <property type="entry name" value="Cobalamin adenosyltransferase-like"/>
    <property type="match status" value="1"/>
</dbReference>
<evidence type="ECO:0000259" key="14">
    <source>
        <dbReference type="Pfam" id="PF01923"/>
    </source>
</evidence>
<dbReference type="InterPro" id="IPR038084">
    <property type="entry name" value="PduO/GlcC-like_sf"/>
</dbReference>
<organism evidence="15 16">
    <name type="scientific">Thermosediminibacter litoriperuensis</name>
    <dbReference type="NCBI Taxonomy" id="291989"/>
    <lineage>
        <taxon>Bacteria</taxon>
        <taxon>Bacillati</taxon>
        <taxon>Bacillota</taxon>
        <taxon>Clostridia</taxon>
        <taxon>Thermosediminibacterales</taxon>
        <taxon>Thermosediminibacteraceae</taxon>
        <taxon>Thermosediminibacter</taxon>
    </lineage>
</organism>
<sequence length="331" mass="36353">MRVYTKTGDGGKTSLLGGGRVEKYNIRVEAYGTVDEAVAFIAFARCNARTQRTKDLLFKVERELFKLAAELACPEPGKMLQETISDDDIMWLERTIDYISREISFNNDFVLPGPYASSSSLHMARTVVRRAERQVVKLSVEEKIRPVILRYLNRLSDFLYILSLYEEMEEVIERSVKELKNRLAGGEFCGPEKAESMNLENSLKIIEKAEKKAKEIGRPVCIAVVDAGGGLIAFHRMDNALPVSVELAINKAFTAVMLKMETSRLSQLARPDGELYGINTACGGRIVTFGGGIPVFFGKRLAGGIGVSGGTVGEDENIAKAGLSAITNSGR</sequence>
<dbReference type="InterPro" id="IPR036451">
    <property type="entry name" value="CblAdoTrfase-like_sf"/>
</dbReference>
<dbReference type="InterPro" id="IPR009221">
    <property type="entry name" value="PduO"/>
</dbReference>
<dbReference type="Proteomes" id="UP000322294">
    <property type="component" value="Unassembled WGS sequence"/>
</dbReference>
<evidence type="ECO:0000256" key="1">
    <source>
        <dbReference type="ARBA" id="ARBA00005121"/>
    </source>
</evidence>
<dbReference type="RefSeq" id="WP_148866960.1">
    <property type="nucleotide sequence ID" value="NZ_VNHO01000010.1"/>
</dbReference>
<dbReference type="InterPro" id="IPR029499">
    <property type="entry name" value="PduO-typ"/>
</dbReference>
<dbReference type="AlphaFoldDB" id="A0A5S5ASP8"/>
<evidence type="ECO:0000256" key="6">
    <source>
        <dbReference type="ARBA" id="ARBA00022679"/>
    </source>
</evidence>
<protein>
    <recommendedName>
        <fullName evidence="4">Corrinoid adenosyltransferase</fullName>
        <ecNumber evidence="3">2.5.1.17</ecNumber>
    </recommendedName>
    <alternativeName>
        <fullName evidence="9">Cob(II)alamin adenosyltransferase</fullName>
    </alternativeName>
    <alternativeName>
        <fullName evidence="11">Cob(II)yrinic acid a,c-diamide adenosyltransferase</fullName>
    </alternativeName>
    <alternativeName>
        <fullName evidence="10">Cobinamide/cobalamin adenosyltransferase</fullName>
    </alternativeName>
</protein>
<evidence type="ECO:0000256" key="3">
    <source>
        <dbReference type="ARBA" id="ARBA00012454"/>
    </source>
</evidence>
<dbReference type="GO" id="GO:0009236">
    <property type="term" value="P:cobalamin biosynthetic process"/>
    <property type="evidence" value="ECO:0007669"/>
    <property type="project" value="UniProtKB-KW"/>
</dbReference>
<evidence type="ECO:0000256" key="5">
    <source>
        <dbReference type="ARBA" id="ARBA00022573"/>
    </source>
</evidence>
<evidence type="ECO:0000256" key="12">
    <source>
        <dbReference type="ARBA" id="ARBA00048555"/>
    </source>
</evidence>
<evidence type="ECO:0000256" key="13">
    <source>
        <dbReference type="ARBA" id="ARBA00048692"/>
    </source>
</evidence>
<dbReference type="GO" id="GO:0005524">
    <property type="term" value="F:ATP binding"/>
    <property type="evidence" value="ECO:0007669"/>
    <property type="project" value="UniProtKB-KW"/>
</dbReference>
<dbReference type="Pfam" id="PF03928">
    <property type="entry name" value="HbpS-like"/>
    <property type="match status" value="1"/>
</dbReference>
<comment type="similarity">
    <text evidence="2">Belongs to the Cob(I)alamin adenosyltransferase family.</text>
</comment>
<comment type="pathway">
    <text evidence="1">Cofactor biosynthesis; adenosylcobalamin biosynthesis; adenosylcobalamin from cob(II)yrinate a,c-diamide: step 2/7.</text>
</comment>
<evidence type="ECO:0000256" key="8">
    <source>
        <dbReference type="ARBA" id="ARBA00022840"/>
    </source>
</evidence>
<dbReference type="NCBIfam" id="TIGR00636">
    <property type="entry name" value="PduO_Nterm"/>
    <property type="match status" value="1"/>
</dbReference>
<comment type="catalytic activity">
    <reaction evidence="12">
        <text>2 cob(II)yrinate a,c diamide + reduced [electron-transfer flavoprotein] + 2 ATP = 2 adenosylcob(III)yrinate a,c-diamide + 2 triphosphate + oxidized [electron-transfer flavoprotein] + 3 H(+)</text>
        <dbReference type="Rhea" id="RHEA:11528"/>
        <dbReference type="Rhea" id="RHEA-COMP:10685"/>
        <dbReference type="Rhea" id="RHEA-COMP:10686"/>
        <dbReference type="ChEBI" id="CHEBI:15378"/>
        <dbReference type="ChEBI" id="CHEBI:18036"/>
        <dbReference type="ChEBI" id="CHEBI:30616"/>
        <dbReference type="ChEBI" id="CHEBI:57692"/>
        <dbReference type="ChEBI" id="CHEBI:58307"/>
        <dbReference type="ChEBI" id="CHEBI:58503"/>
        <dbReference type="ChEBI" id="CHEBI:58537"/>
        <dbReference type="EC" id="2.5.1.17"/>
    </reaction>
</comment>
<gene>
    <name evidence="15" type="ORF">LZ11_01192</name>
</gene>
<dbReference type="EMBL" id="VNHO01000010">
    <property type="protein sequence ID" value="TYP55477.1"/>
    <property type="molecule type" value="Genomic_DNA"/>
</dbReference>
<evidence type="ECO:0000256" key="2">
    <source>
        <dbReference type="ARBA" id="ARBA00007487"/>
    </source>
</evidence>
<dbReference type="PANTHER" id="PTHR12213">
    <property type="entry name" value="CORRINOID ADENOSYLTRANSFERASE"/>
    <property type="match status" value="1"/>
</dbReference>
<dbReference type="SUPFAM" id="SSF143744">
    <property type="entry name" value="GlcG-like"/>
    <property type="match status" value="1"/>
</dbReference>
<comment type="caution">
    <text evidence="15">The sequence shown here is derived from an EMBL/GenBank/DDBJ whole genome shotgun (WGS) entry which is preliminary data.</text>
</comment>
<evidence type="ECO:0000313" key="15">
    <source>
        <dbReference type="EMBL" id="TYP55477.1"/>
    </source>
</evidence>
<reference evidence="15 16" key="1">
    <citation type="submission" date="2019-07" db="EMBL/GenBank/DDBJ databases">
        <title>Genomic Encyclopedia of Type Strains, Phase I: the one thousand microbial genomes (KMG-I) project.</title>
        <authorList>
            <person name="Kyrpides N."/>
        </authorList>
    </citation>
    <scope>NUCLEOTIDE SEQUENCE [LARGE SCALE GENOMIC DNA]</scope>
    <source>
        <strain evidence="15 16">DSM 16647</strain>
    </source>
</reference>
<proteinExistence type="inferred from homology"/>
<dbReference type="SUPFAM" id="SSF89028">
    <property type="entry name" value="Cobalamin adenosyltransferase-like"/>
    <property type="match status" value="1"/>
</dbReference>
<keyword evidence="5" id="KW-0169">Cobalamin biosynthesis</keyword>
<keyword evidence="8" id="KW-0067">ATP-binding</keyword>
<evidence type="ECO:0000256" key="9">
    <source>
        <dbReference type="ARBA" id="ARBA00031529"/>
    </source>
</evidence>
<comment type="catalytic activity">
    <reaction evidence="13">
        <text>2 cob(II)alamin + reduced [electron-transfer flavoprotein] + 2 ATP = 2 adenosylcob(III)alamin + 2 triphosphate + oxidized [electron-transfer flavoprotein] + 3 H(+)</text>
        <dbReference type="Rhea" id="RHEA:28671"/>
        <dbReference type="Rhea" id="RHEA-COMP:10685"/>
        <dbReference type="Rhea" id="RHEA-COMP:10686"/>
        <dbReference type="ChEBI" id="CHEBI:15378"/>
        <dbReference type="ChEBI" id="CHEBI:16304"/>
        <dbReference type="ChEBI" id="CHEBI:18036"/>
        <dbReference type="ChEBI" id="CHEBI:18408"/>
        <dbReference type="ChEBI" id="CHEBI:30616"/>
        <dbReference type="ChEBI" id="CHEBI:57692"/>
        <dbReference type="ChEBI" id="CHEBI:58307"/>
        <dbReference type="EC" id="2.5.1.17"/>
    </reaction>
</comment>
<dbReference type="Pfam" id="PF01923">
    <property type="entry name" value="Cob_adeno_trans"/>
    <property type="match status" value="1"/>
</dbReference>
<dbReference type="PIRSF" id="PIRSF036411">
    <property type="entry name" value="ATR_PduO"/>
    <property type="match status" value="1"/>
</dbReference>
<dbReference type="InterPro" id="IPR016030">
    <property type="entry name" value="CblAdoTrfase-like"/>
</dbReference>
<dbReference type="Gene3D" id="3.30.450.150">
    <property type="entry name" value="Haem-degrading domain"/>
    <property type="match status" value="1"/>
</dbReference>
<evidence type="ECO:0000256" key="10">
    <source>
        <dbReference type="ARBA" id="ARBA00033334"/>
    </source>
</evidence>